<evidence type="ECO:0000313" key="2">
    <source>
        <dbReference type="Proteomes" id="UP000821853"/>
    </source>
</evidence>
<dbReference type="VEuPathDB" id="VectorBase:HLOH_064645"/>
<comment type="caution">
    <text evidence="1">The sequence shown here is derived from an EMBL/GenBank/DDBJ whole genome shotgun (WGS) entry which is preliminary data.</text>
</comment>
<dbReference type="OrthoDB" id="427537at2759"/>
<reference evidence="1 2" key="1">
    <citation type="journal article" date="2020" name="Cell">
        <title>Large-Scale Comparative Analyses of Tick Genomes Elucidate Their Genetic Diversity and Vector Capacities.</title>
        <authorList>
            <consortium name="Tick Genome and Microbiome Consortium (TIGMIC)"/>
            <person name="Jia N."/>
            <person name="Wang J."/>
            <person name="Shi W."/>
            <person name="Du L."/>
            <person name="Sun Y."/>
            <person name="Zhan W."/>
            <person name="Jiang J.F."/>
            <person name="Wang Q."/>
            <person name="Zhang B."/>
            <person name="Ji P."/>
            <person name="Bell-Sakyi L."/>
            <person name="Cui X.M."/>
            <person name="Yuan T.T."/>
            <person name="Jiang B.G."/>
            <person name="Yang W.F."/>
            <person name="Lam T.T."/>
            <person name="Chang Q.C."/>
            <person name="Ding S.J."/>
            <person name="Wang X.J."/>
            <person name="Zhu J.G."/>
            <person name="Ruan X.D."/>
            <person name="Zhao L."/>
            <person name="Wei J.T."/>
            <person name="Ye R.Z."/>
            <person name="Que T.C."/>
            <person name="Du C.H."/>
            <person name="Zhou Y.H."/>
            <person name="Cheng J.X."/>
            <person name="Dai P.F."/>
            <person name="Guo W.B."/>
            <person name="Han X.H."/>
            <person name="Huang E.J."/>
            <person name="Li L.F."/>
            <person name="Wei W."/>
            <person name="Gao Y.C."/>
            <person name="Liu J.Z."/>
            <person name="Shao H.Z."/>
            <person name="Wang X."/>
            <person name="Wang C.C."/>
            <person name="Yang T.C."/>
            <person name="Huo Q.B."/>
            <person name="Li W."/>
            <person name="Chen H.Y."/>
            <person name="Chen S.E."/>
            <person name="Zhou L.G."/>
            <person name="Ni X.B."/>
            <person name="Tian J.H."/>
            <person name="Sheng Y."/>
            <person name="Liu T."/>
            <person name="Pan Y.S."/>
            <person name="Xia L.Y."/>
            <person name="Li J."/>
            <person name="Zhao F."/>
            <person name="Cao W.C."/>
        </authorList>
    </citation>
    <scope>NUCLEOTIDE SEQUENCE [LARGE SCALE GENOMIC DNA]</scope>
    <source>
        <strain evidence="1">HaeL-2018</strain>
    </source>
</reference>
<organism evidence="1 2">
    <name type="scientific">Haemaphysalis longicornis</name>
    <name type="common">Bush tick</name>
    <dbReference type="NCBI Taxonomy" id="44386"/>
    <lineage>
        <taxon>Eukaryota</taxon>
        <taxon>Metazoa</taxon>
        <taxon>Ecdysozoa</taxon>
        <taxon>Arthropoda</taxon>
        <taxon>Chelicerata</taxon>
        <taxon>Arachnida</taxon>
        <taxon>Acari</taxon>
        <taxon>Parasitiformes</taxon>
        <taxon>Ixodida</taxon>
        <taxon>Ixodoidea</taxon>
        <taxon>Ixodidae</taxon>
        <taxon>Haemaphysalinae</taxon>
        <taxon>Haemaphysalis</taxon>
    </lineage>
</organism>
<dbReference type="AlphaFoldDB" id="A0A9J6GA91"/>
<gene>
    <name evidence="1" type="ORF">HPB48_015934</name>
</gene>
<protein>
    <submittedName>
        <fullName evidence="1">Uncharacterized protein</fullName>
    </submittedName>
</protein>
<dbReference type="Proteomes" id="UP000821853">
    <property type="component" value="Chromosome 3"/>
</dbReference>
<proteinExistence type="predicted"/>
<dbReference type="EMBL" id="JABSTR010000005">
    <property type="protein sequence ID" value="KAH9372285.1"/>
    <property type="molecule type" value="Genomic_DNA"/>
</dbReference>
<name>A0A9J6GA91_HAELO</name>
<keyword evidence="2" id="KW-1185">Reference proteome</keyword>
<accession>A0A9J6GA91</accession>
<sequence>MVLARLEWQLKNNGHLLAIMVGFRKHVITQDIAKRIHEDIYAQSSASQLRTIVGVDIKKLNNVVDDAILLSLKKLDRVTAFSITLKIF</sequence>
<evidence type="ECO:0000313" key="1">
    <source>
        <dbReference type="EMBL" id="KAH9372285.1"/>
    </source>
</evidence>